<feature type="domain" description="N-acetyltransferase" evidence="2">
    <location>
        <begin position="7"/>
        <end position="177"/>
    </location>
</feature>
<evidence type="ECO:0000313" key="4">
    <source>
        <dbReference type="Proteomes" id="UP001596504"/>
    </source>
</evidence>
<evidence type="ECO:0000313" key="3">
    <source>
        <dbReference type="EMBL" id="MFC7344363.1"/>
    </source>
</evidence>
<dbReference type="Pfam" id="PF00583">
    <property type="entry name" value="Acetyltransf_1"/>
    <property type="match status" value="1"/>
</dbReference>
<accession>A0ABW2LRU3</accession>
<gene>
    <name evidence="3" type="ORF">ACFQRI_23385</name>
</gene>
<dbReference type="SUPFAM" id="SSF55729">
    <property type="entry name" value="Acyl-CoA N-acyltransferases (Nat)"/>
    <property type="match status" value="1"/>
</dbReference>
<dbReference type="InterPro" id="IPR050769">
    <property type="entry name" value="NAT_camello-type"/>
</dbReference>
<dbReference type="InterPro" id="IPR000182">
    <property type="entry name" value="GNAT_dom"/>
</dbReference>
<keyword evidence="1 3" id="KW-0808">Transferase</keyword>
<dbReference type="EMBL" id="JBHTCJ010000015">
    <property type="protein sequence ID" value="MFC7344363.1"/>
    <property type="molecule type" value="Genomic_DNA"/>
</dbReference>
<reference evidence="4" key="1">
    <citation type="journal article" date="2019" name="Int. J. Syst. Evol. Microbiol.">
        <title>The Global Catalogue of Microorganisms (GCM) 10K type strain sequencing project: providing services to taxonomists for standard genome sequencing and annotation.</title>
        <authorList>
            <consortium name="The Broad Institute Genomics Platform"/>
            <consortium name="The Broad Institute Genome Sequencing Center for Infectious Disease"/>
            <person name="Wu L."/>
            <person name="Ma J."/>
        </authorList>
    </citation>
    <scope>NUCLEOTIDE SEQUENCE [LARGE SCALE GENOMIC DNA]</scope>
    <source>
        <strain evidence="4">WLHS5</strain>
    </source>
</reference>
<organism evidence="3 4">
    <name type="scientific">Saccharopolyspora griseoalba</name>
    <dbReference type="NCBI Taxonomy" id="1431848"/>
    <lineage>
        <taxon>Bacteria</taxon>
        <taxon>Bacillati</taxon>
        <taxon>Actinomycetota</taxon>
        <taxon>Actinomycetes</taxon>
        <taxon>Pseudonocardiales</taxon>
        <taxon>Pseudonocardiaceae</taxon>
        <taxon>Saccharopolyspora</taxon>
    </lineage>
</organism>
<dbReference type="Gene3D" id="3.40.630.30">
    <property type="match status" value="1"/>
</dbReference>
<dbReference type="RefSeq" id="WP_380672077.1">
    <property type="nucleotide sequence ID" value="NZ_JBHTCJ010000015.1"/>
</dbReference>
<protein>
    <submittedName>
        <fullName evidence="3">GNAT family N-acetyltransferase</fullName>
        <ecNumber evidence="3">2.3.-.-</ecNumber>
    </submittedName>
</protein>
<dbReference type="InterPro" id="IPR016181">
    <property type="entry name" value="Acyl_CoA_acyltransferase"/>
</dbReference>
<dbReference type="Proteomes" id="UP001596504">
    <property type="component" value="Unassembled WGS sequence"/>
</dbReference>
<dbReference type="PANTHER" id="PTHR13947">
    <property type="entry name" value="GNAT FAMILY N-ACETYLTRANSFERASE"/>
    <property type="match status" value="1"/>
</dbReference>
<keyword evidence="4" id="KW-1185">Reference proteome</keyword>
<dbReference type="EC" id="2.3.-.-" evidence="3"/>
<dbReference type="PROSITE" id="PS51186">
    <property type="entry name" value="GNAT"/>
    <property type="match status" value="1"/>
</dbReference>
<dbReference type="PANTHER" id="PTHR13947:SF37">
    <property type="entry name" value="LD18367P"/>
    <property type="match status" value="1"/>
</dbReference>
<sequence>MSEVGAYELRMARPEDVEGARKLMFDTFYLVMGHGYVPQWHTDVIDIHETYLRRPGNALFVAVDGERVVGTAGVRAGGPKNPPNPAWLAERYADAAQLARVYVDPGHRRRGLAGALVERACAFIASAERYDSIYLHTDPAIEGAEPFWRSLAKEVHDERGEPGGNGIVHFEVPMPQV</sequence>
<comment type="caution">
    <text evidence="3">The sequence shown here is derived from an EMBL/GenBank/DDBJ whole genome shotgun (WGS) entry which is preliminary data.</text>
</comment>
<evidence type="ECO:0000259" key="2">
    <source>
        <dbReference type="PROSITE" id="PS51186"/>
    </source>
</evidence>
<proteinExistence type="predicted"/>
<name>A0ABW2LRU3_9PSEU</name>
<evidence type="ECO:0000256" key="1">
    <source>
        <dbReference type="ARBA" id="ARBA00022679"/>
    </source>
</evidence>
<dbReference type="CDD" id="cd04301">
    <property type="entry name" value="NAT_SF"/>
    <property type="match status" value="1"/>
</dbReference>
<dbReference type="GO" id="GO:0016746">
    <property type="term" value="F:acyltransferase activity"/>
    <property type="evidence" value="ECO:0007669"/>
    <property type="project" value="UniProtKB-KW"/>
</dbReference>
<keyword evidence="3" id="KW-0012">Acyltransferase</keyword>